<keyword evidence="4" id="KW-0812">Transmembrane</keyword>
<dbReference type="Pfam" id="PF14905">
    <property type="entry name" value="OMP_b-brl_3"/>
    <property type="match status" value="1"/>
</dbReference>
<evidence type="ECO:0000313" key="8">
    <source>
        <dbReference type="Proteomes" id="UP000812961"/>
    </source>
</evidence>
<evidence type="ECO:0000313" key="7">
    <source>
        <dbReference type="EMBL" id="MBW8687207.1"/>
    </source>
</evidence>
<dbReference type="RefSeq" id="WP_220252529.1">
    <property type="nucleotide sequence ID" value="NZ_JAICCF010000004.1"/>
</dbReference>
<keyword evidence="2 4" id="KW-0472">Membrane</keyword>
<evidence type="ECO:0000256" key="3">
    <source>
        <dbReference type="ARBA" id="ARBA00023237"/>
    </source>
</evidence>
<dbReference type="InterPro" id="IPR012910">
    <property type="entry name" value="Plug_dom"/>
</dbReference>
<dbReference type="PANTHER" id="PTHR40980">
    <property type="entry name" value="PLUG DOMAIN-CONTAINING PROTEIN"/>
    <property type="match status" value="1"/>
</dbReference>
<reference evidence="7 8" key="1">
    <citation type="submission" date="2021-08" db="EMBL/GenBank/DDBJ databases">
        <title>The genome sequence of Chitinophaga sp. B61.</title>
        <authorList>
            <person name="Zhang X."/>
        </authorList>
    </citation>
    <scope>NUCLEOTIDE SEQUENCE [LARGE SCALE GENOMIC DNA]</scope>
    <source>
        <strain evidence="7 8">B61</strain>
    </source>
</reference>
<sequence>MIITTICLRKIIPVYLIIFLAITSHAIAQTPFGKISGIVNDSTGYPPNALNIFLLHDSTGKIVSSVMPDSIGTFVFDRIAHGKYRLGIIATGYKQEMRGPFFINKETTSINAGIIRLTGNSSQLRELLVKGQKPLLQISNNKTVYHVENDINKDNYSTTEMLRNVPGVMVDGSGNIYLKGNTNFRVYLNGKSASFLANDPKEALKMLPAGSIKSIEVVFSPSAKYDGEGAAGIINIITKKKITGNNGQLNANGHTLGTFSGNGLLNIRTGNLILSANTAASRYNYDATLDTRQYSHVKANEYDFSRAMATNLRINNIQGGLDLSYEIDSASNLTVYGNIADKSTGNFSTENNILITPQASTPNPGMLGIDNKNTDVNYDAGIDYNAPLGKSGAFVLSGNYNRQNLHINNDIAQTVKNNPPAFYRNRNKQTLTQTTLQADYTVGFKKNKRLETGLKFIGRDIVSNYEQHLMNPDHVYEPNTDRADYFNYELNIMAGYTMFHFPISSAWSASLGMRVEHTLVNTIAGNNKNTRDSYTHPLPSVNIQWNVNADNQLAMNYSQRLQRPWIENLNPLYNDNDPYNVSFGNPYLTPEKTSSFSIEWMNSPKNIAVSIGQIFTTNSIEAYTIPAPGSNSALSSFYNIGKRYNTNIGLNYSFNLSARWNTSINVQGIYMRVVSTDDHNYANSLLSANGAFRTGYSWDNGLKVEGSLYFYTSNPTLQGHSSGWVTYNITARKTFFQDKLGISVGVERFFQRHNIYRDKIESPDFYQYMIYKTLARAARMGITWKFGHSSIAGSHKTGVNNDDLKPSIKTR</sequence>
<dbReference type="SUPFAM" id="SSF56935">
    <property type="entry name" value="Porins"/>
    <property type="match status" value="1"/>
</dbReference>
<dbReference type="InterPro" id="IPR036942">
    <property type="entry name" value="Beta-barrel_TonB_sf"/>
</dbReference>
<dbReference type="EMBL" id="JAICCF010000004">
    <property type="protein sequence ID" value="MBW8687207.1"/>
    <property type="molecule type" value="Genomic_DNA"/>
</dbReference>
<gene>
    <name evidence="7" type="ORF">K1Y79_22910</name>
</gene>
<keyword evidence="8" id="KW-1185">Reference proteome</keyword>
<dbReference type="InterPro" id="IPR037066">
    <property type="entry name" value="Plug_dom_sf"/>
</dbReference>
<dbReference type="SUPFAM" id="SSF49452">
    <property type="entry name" value="Starch-binding domain-like"/>
    <property type="match status" value="1"/>
</dbReference>
<comment type="subcellular location">
    <subcellularLocation>
        <location evidence="1">Cell outer membrane</location>
    </subcellularLocation>
</comment>
<proteinExistence type="predicted"/>
<evidence type="ECO:0000256" key="1">
    <source>
        <dbReference type="ARBA" id="ARBA00004442"/>
    </source>
</evidence>
<evidence type="ECO:0000259" key="6">
    <source>
        <dbReference type="Pfam" id="PF14905"/>
    </source>
</evidence>
<dbReference type="PANTHER" id="PTHR40980:SF4">
    <property type="entry name" value="TONB-DEPENDENT RECEPTOR-LIKE BETA-BARREL DOMAIN-CONTAINING PROTEIN"/>
    <property type="match status" value="1"/>
</dbReference>
<keyword evidence="7" id="KW-0675">Receptor</keyword>
<name>A0ABS7GHN8_9BACT</name>
<dbReference type="InterPro" id="IPR041700">
    <property type="entry name" value="OMP_b-brl_3"/>
</dbReference>
<comment type="caution">
    <text evidence="7">The sequence shown here is derived from an EMBL/GenBank/DDBJ whole genome shotgun (WGS) entry which is preliminary data.</text>
</comment>
<dbReference type="Gene3D" id="2.170.130.10">
    <property type="entry name" value="TonB-dependent receptor, plug domain"/>
    <property type="match status" value="1"/>
</dbReference>
<keyword evidence="4" id="KW-1133">Transmembrane helix</keyword>
<dbReference type="InterPro" id="IPR013784">
    <property type="entry name" value="Carb-bd-like_fold"/>
</dbReference>
<feature type="domain" description="TonB-dependent receptor plug" evidence="5">
    <location>
        <begin position="143"/>
        <end position="232"/>
    </location>
</feature>
<protein>
    <submittedName>
        <fullName evidence="7">TonB-dependent receptor</fullName>
    </submittedName>
</protein>
<feature type="transmembrane region" description="Helical" evidence="4">
    <location>
        <begin position="12"/>
        <end position="32"/>
    </location>
</feature>
<evidence type="ECO:0000256" key="2">
    <source>
        <dbReference type="ARBA" id="ARBA00023136"/>
    </source>
</evidence>
<evidence type="ECO:0000256" key="4">
    <source>
        <dbReference type="SAM" id="Phobius"/>
    </source>
</evidence>
<dbReference type="Pfam" id="PF07715">
    <property type="entry name" value="Plug"/>
    <property type="match status" value="1"/>
</dbReference>
<keyword evidence="3" id="KW-0998">Cell outer membrane</keyword>
<accession>A0ABS7GHN8</accession>
<feature type="domain" description="Outer membrane protein beta-barrel" evidence="6">
    <location>
        <begin position="397"/>
        <end position="784"/>
    </location>
</feature>
<evidence type="ECO:0000259" key="5">
    <source>
        <dbReference type="Pfam" id="PF07715"/>
    </source>
</evidence>
<dbReference type="Gene3D" id="2.40.170.20">
    <property type="entry name" value="TonB-dependent receptor, beta-barrel domain"/>
    <property type="match status" value="1"/>
</dbReference>
<organism evidence="7 8">
    <name type="scientific">Chitinophaga rhizophila</name>
    <dbReference type="NCBI Taxonomy" id="2866212"/>
    <lineage>
        <taxon>Bacteria</taxon>
        <taxon>Pseudomonadati</taxon>
        <taxon>Bacteroidota</taxon>
        <taxon>Chitinophagia</taxon>
        <taxon>Chitinophagales</taxon>
        <taxon>Chitinophagaceae</taxon>
        <taxon>Chitinophaga</taxon>
    </lineage>
</organism>
<dbReference type="Proteomes" id="UP000812961">
    <property type="component" value="Unassembled WGS sequence"/>
</dbReference>